<gene>
    <name evidence="1" type="ORF">LHYA1_G002058</name>
</gene>
<sequence length="213" mass="23919">MVELKTANLIPENSSPGPDSKGHFNLLAVAPTDVWRKPPSIDNFNAPIIYHSIPISSFKSAHVTAKGEWMTLYDQGGLFLVLPPKKGSEQKRWIKSGVEFYQGKPMMSVVAADEWADWSLLSLATRGEERNGSVTVEFEREQEEDGSWGSVLRVLLVGRFGVKTPIREISWAFWDVDESEELWVGMYAAKPISDARDNLAVQFEDFVVEARTD</sequence>
<keyword evidence="2" id="KW-1185">Reference proteome</keyword>
<dbReference type="EMBL" id="QGMH01000014">
    <property type="protein sequence ID" value="TVY29823.1"/>
    <property type="molecule type" value="Genomic_DNA"/>
</dbReference>
<dbReference type="GeneID" id="41982256"/>
<dbReference type="Pfam" id="PF07081">
    <property type="entry name" value="DUF1349"/>
    <property type="match status" value="1"/>
</dbReference>
<protein>
    <submittedName>
        <fullName evidence="1">Uncharacterized protein</fullName>
    </submittedName>
</protein>
<reference evidence="1 2" key="1">
    <citation type="submission" date="2018-05" db="EMBL/GenBank/DDBJ databases">
        <title>Genome sequencing and assembly of the regulated plant pathogen Lachnellula willkommii and related sister species for the development of diagnostic species identification markers.</title>
        <authorList>
            <person name="Giroux E."/>
            <person name="Bilodeau G."/>
        </authorList>
    </citation>
    <scope>NUCLEOTIDE SEQUENCE [LARGE SCALE GENOMIC DNA]</scope>
    <source>
        <strain evidence="1 2">CBS 185.66</strain>
    </source>
</reference>
<name>A0A8H8R743_9HELO</name>
<dbReference type="InterPro" id="IPR009784">
    <property type="entry name" value="DUF1349"/>
</dbReference>
<evidence type="ECO:0000313" key="1">
    <source>
        <dbReference type="EMBL" id="TVY29823.1"/>
    </source>
</evidence>
<dbReference type="PANTHER" id="PTHR35332:SF2">
    <property type="entry name" value="REGULATION OF ENOLASE PROTEIN 1"/>
    <property type="match status" value="1"/>
</dbReference>
<evidence type="ECO:0000313" key="2">
    <source>
        <dbReference type="Proteomes" id="UP000431533"/>
    </source>
</evidence>
<dbReference type="OrthoDB" id="42525at2759"/>
<comment type="caution">
    <text evidence="1">The sequence shown here is derived from an EMBL/GenBank/DDBJ whole genome shotgun (WGS) entry which is preliminary data.</text>
</comment>
<dbReference type="Proteomes" id="UP000431533">
    <property type="component" value="Unassembled WGS sequence"/>
</dbReference>
<dbReference type="Gene3D" id="2.60.120.200">
    <property type="match status" value="1"/>
</dbReference>
<organism evidence="1 2">
    <name type="scientific">Lachnellula hyalina</name>
    <dbReference type="NCBI Taxonomy" id="1316788"/>
    <lineage>
        <taxon>Eukaryota</taxon>
        <taxon>Fungi</taxon>
        <taxon>Dikarya</taxon>
        <taxon>Ascomycota</taxon>
        <taxon>Pezizomycotina</taxon>
        <taxon>Leotiomycetes</taxon>
        <taxon>Helotiales</taxon>
        <taxon>Lachnaceae</taxon>
        <taxon>Lachnellula</taxon>
    </lineage>
</organism>
<accession>A0A8H8R743</accession>
<proteinExistence type="predicted"/>
<dbReference type="RefSeq" id="XP_031008610.1">
    <property type="nucleotide sequence ID" value="XM_031147036.1"/>
</dbReference>
<dbReference type="AlphaFoldDB" id="A0A8H8R743"/>
<dbReference type="PANTHER" id="PTHR35332">
    <property type="entry name" value="REGULATION OF ENOLASE PROTEIN 1"/>
    <property type="match status" value="1"/>
</dbReference>